<dbReference type="Proteomes" id="UP000293360">
    <property type="component" value="Unassembled WGS sequence"/>
</dbReference>
<name>A0A4Q4ST41_9PEZI</name>
<evidence type="ECO:0000313" key="1">
    <source>
        <dbReference type="EMBL" id="RYO77510.1"/>
    </source>
</evidence>
<accession>A0A4Q4ST41</accession>
<sequence>MHLKLAFDSTISDGEDSSSWGPRPNARKDEVIDRLVFLRDALNLVENLAEEKVWLWRENDDRRVADVEELRVKIRTMEVPFRQPTSEKKDVEDLQREARGRIWDLEGRVRSLTAKRDTARCKKSSRIRELENQSATISQERDSLKRDRDRLIASRDADAHQREMHLRFMRNQIQLLATLRKN</sequence>
<gene>
    <name evidence="1" type="ORF">DL764_010213</name>
</gene>
<organism evidence="1 2">
    <name type="scientific">Monosporascus ibericus</name>
    <dbReference type="NCBI Taxonomy" id="155417"/>
    <lineage>
        <taxon>Eukaryota</taxon>
        <taxon>Fungi</taxon>
        <taxon>Dikarya</taxon>
        <taxon>Ascomycota</taxon>
        <taxon>Pezizomycotina</taxon>
        <taxon>Sordariomycetes</taxon>
        <taxon>Xylariomycetidae</taxon>
        <taxon>Xylariales</taxon>
        <taxon>Xylariales incertae sedis</taxon>
        <taxon>Monosporascus</taxon>
    </lineage>
</organism>
<dbReference type="EMBL" id="QJNU01001293">
    <property type="protein sequence ID" value="RYO77510.1"/>
    <property type="molecule type" value="Genomic_DNA"/>
</dbReference>
<protein>
    <submittedName>
        <fullName evidence="1">Uncharacterized protein</fullName>
    </submittedName>
</protein>
<keyword evidence="2" id="KW-1185">Reference proteome</keyword>
<comment type="caution">
    <text evidence="1">The sequence shown here is derived from an EMBL/GenBank/DDBJ whole genome shotgun (WGS) entry which is preliminary data.</text>
</comment>
<proteinExistence type="predicted"/>
<reference evidence="1 2" key="1">
    <citation type="submission" date="2018-06" db="EMBL/GenBank/DDBJ databases">
        <title>Complete Genomes of Monosporascus.</title>
        <authorList>
            <person name="Robinson A.J."/>
            <person name="Natvig D.O."/>
        </authorList>
    </citation>
    <scope>NUCLEOTIDE SEQUENCE [LARGE SCALE GENOMIC DNA]</scope>
    <source>
        <strain evidence="1 2">CBS 110550</strain>
    </source>
</reference>
<dbReference type="OrthoDB" id="10598509at2759"/>
<dbReference type="AlphaFoldDB" id="A0A4Q4ST41"/>
<evidence type="ECO:0000313" key="2">
    <source>
        <dbReference type="Proteomes" id="UP000293360"/>
    </source>
</evidence>